<dbReference type="Proteomes" id="UP000308167">
    <property type="component" value="Unassembled WGS sequence"/>
</dbReference>
<reference evidence="4 5" key="1">
    <citation type="submission" date="2019-05" db="EMBL/GenBank/DDBJ databases">
        <authorList>
            <consortium name="Pathogen Informatics"/>
        </authorList>
    </citation>
    <scope>NUCLEOTIDE SEQUENCE [LARGE SCALE GENOMIC DNA]</scope>
    <source>
        <strain evidence="4 5">NM319</strain>
    </source>
</reference>
<gene>
    <name evidence="4" type="primary">tbpB</name>
    <name evidence="4" type="ORF">SAMEA1410922_01332</name>
</gene>
<dbReference type="SUPFAM" id="SSF56925">
    <property type="entry name" value="OMPA-like"/>
    <property type="match status" value="1"/>
</dbReference>
<dbReference type="NCBIfam" id="NF041636">
    <property type="entry name" value="slam_lipo"/>
    <property type="match status" value="1"/>
</dbReference>
<keyword evidence="2" id="KW-0732">Signal</keyword>
<accession>A0ABY6TK21</accession>
<organism evidence="4 5">
    <name type="scientific">Actinobacillus porcinus</name>
    <dbReference type="NCBI Taxonomy" id="51048"/>
    <lineage>
        <taxon>Bacteria</taxon>
        <taxon>Pseudomonadati</taxon>
        <taxon>Pseudomonadota</taxon>
        <taxon>Gammaproteobacteria</taxon>
        <taxon>Pasteurellales</taxon>
        <taxon>Pasteurellaceae</taxon>
        <taxon>Actinobacillus</taxon>
    </lineage>
</organism>
<feature type="compositionally biased region" description="Polar residues" evidence="1">
    <location>
        <begin position="28"/>
        <end position="45"/>
    </location>
</feature>
<comment type="caution">
    <text evidence="4">The sequence shown here is derived from an EMBL/GenBank/DDBJ whole genome shotgun (WGS) entry which is preliminary data.</text>
</comment>
<feature type="chain" id="PRO_5046604784" evidence="2">
    <location>
        <begin position="29"/>
        <end position="324"/>
    </location>
</feature>
<evidence type="ECO:0000259" key="3">
    <source>
        <dbReference type="Pfam" id="PF01298"/>
    </source>
</evidence>
<feature type="signal peptide" evidence="2">
    <location>
        <begin position="1"/>
        <end position="28"/>
    </location>
</feature>
<dbReference type="Gene3D" id="2.40.160.90">
    <property type="match status" value="1"/>
</dbReference>
<evidence type="ECO:0000313" key="5">
    <source>
        <dbReference type="Proteomes" id="UP000308167"/>
    </source>
</evidence>
<name>A0ABY6TK21_9PAST</name>
<evidence type="ECO:0000256" key="1">
    <source>
        <dbReference type="SAM" id="MobiDB-lite"/>
    </source>
</evidence>
<dbReference type="GeneID" id="86155728"/>
<dbReference type="RefSeq" id="WP_135710122.1">
    <property type="nucleotide sequence ID" value="NZ_CABFKI010000007.1"/>
</dbReference>
<evidence type="ECO:0000313" key="4">
    <source>
        <dbReference type="EMBL" id="VTU08176.1"/>
    </source>
</evidence>
<keyword evidence="5" id="KW-1185">Reference proteome</keyword>
<feature type="region of interest" description="Disordered" evidence="1">
    <location>
        <begin position="23"/>
        <end position="123"/>
    </location>
</feature>
<feature type="domain" description="Transferrin-binding protein B C-lobe/N-lobe beta-barrel" evidence="3">
    <location>
        <begin position="212"/>
        <end position="322"/>
    </location>
</feature>
<dbReference type="InterPro" id="IPR054843">
    <property type="entry name" value="Slam_hemophilin_C"/>
</dbReference>
<dbReference type="Pfam" id="PF01298">
    <property type="entry name" value="TbpB_B_D"/>
    <property type="match status" value="1"/>
</dbReference>
<dbReference type="PROSITE" id="PS51257">
    <property type="entry name" value="PROKAR_LIPOPROTEIN"/>
    <property type="match status" value="1"/>
</dbReference>
<proteinExistence type="predicted"/>
<sequence length="324" mass="34229">MKHTVKLSFTVLATSLLVACGSSGGGNATENPSTKVSAQASTSKPQVKVPKTSANESKPEVKVPETPANESKPEVKVPEAPANESKSEAIAPQNSAHSDEPESGKPSVPVNDSPLVESNDKGQAISLIDGKTVELNKRENYAQELEVDGKKLPISFNGIQSGGFTNISNAEINGQEIYRLVVSGAEFKDVKFGYVDGYVFHQGNVTDKQNVPTMGKATYNVSSVNVNRGVISTSEGTQVTADFGNKTLSGTIHQTAHEKNNVVVTIKDATISGNAFNGTVMQKDTTRELEGKLEGKFYGANAAELGGVYRSNSYAGAFGGKKQE</sequence>
<evidence type="ECO:0000256" key="2">
    <source>
        <dbReference type="SAM" id="SignalP"/>
    </source>
</evidence>
<dbReference type="InterPro" id="IPR001677">
    <property type="entry name" value="TbpB_B_D"/>
</dbReference>
<protein>
    <submittedName>
        <fullName evidence="4">Transferrin-binding protein</fullName>
    </submittedName>
</protein>
<dbReference type="EMBL" id="CABFKI010000007">
    <property type="protein sequence ID" value="VTU08176.1"/>
    <property type="molecule type" value="Genomic_DNA"/>
</dbReference>
<dbReference type="InterPro" id="IPR011250">
    <property type="entry name" value="OMP/PagP_B-barrel"/>
</dbReference>